<name>A0AAV1DND0_OLDCO</name>
<sequence>MTEVFLARRFLQGVVPASPRYAVDNFSGGGAKELSVHKGEAAADKEDEEEEEELLDSWALGTLILAVTLLNWNESSTEDCRRLDT</sequence>
<reference evidence="2" key="1">
    <citation type="submission" date="2023-03" db="EMBL/GenBank/DDBJ databases">
        <authorList>
            <person name="Julca I."/>
        </authorList>
    </citation>
    <scope>NUCLEOTIDE SEQUENCE</scope>
</reference>
<gene>
    <name evidence="2" type="ORF">OLC1_LOCUS16326</name>
</gene>
<accession>A0AAV1DND0</accession>
<keyword evidence="3" id="KW-1185">Reference proteome</keyword>
<evidence type="ECO:0000313" key="3">
    <source>
        <dbReference type="Proteomes" id="UP001161247"/>
    </source>
</evidence>
<evidence type="ECO:0000313" key="2">
    <source>
        <dbReference type="EMBL" id="CAI9108207.1"/>
    </source>
</evidence>
<feature type="compositionally biased region" description="Basic and acidic residues" evidence="1">
    <location>
        <begin position="34"/>
        <end position="44"/>
    </location>
</feature>
<dbReference type="EMBL" id="OX459122">
    <property type="protein sequence ID" value="CAI9108207.1"/>
    <property type="molecule type" value="Genomic_DNA"/>
</dbReference>
<feature type="region of interest" description="Disordered" evidence="1">
    <location>
        <begin position="30"/>
        <end position="51"/>
    </location>
</feature>
<protein>
    <submittedName>
        <fullName evidence="2">OLC1v1007759C1</fullName>
    </submittedName>
</protein>
<dbReference type="Proteomes" id="UP001161247">
    <property type="component" value="Chromosome 5"/>
</dbReference>
<dbReference type="AlphaFoldDB" id="A0AAV1DND0"/>
<proteinExistence type="predicted"/>
<evidence type="ECO:0000256" key="1">
    <source>
        <dbReference type="SAM" id="MobiDB-lite"/>
    </source>
</evidence>
<organism evidence="2 3">
    <name type="scientific">Oldenlandia corymbosa var. corymbosa</name>
    <dbReference type="NCBI Taxonomy" id="529605"/>
    <lineage>
        <taxon>Eukaryota</taxon>
        <taxon>Viridiplantae</taxon>
        <taxon>Streptophyta</taxon>
        <taxon>Embryophyta</taxon>
        <taxon>Tracheophyta</taxon>
        <taxon>Spermatophyta</taxon>
        <taxon>Magnoliopsida</taxon>
        <taxon>eudicotyledons</taxon>
        <taxon>Gunneridae</taxon>
        <taxon>Pentapetalae</taxon>
        <taxon>asterids</taxon>
        <taxon>lamiids</taxon>
        <taxon>Gentianales</taxon>
        <taxon>Rubiaceae</taxon>
        <taxon>Rubioideae</taxon>
        <taxon>Spermacoceae</taxon>
        <taxon>Hedyotis-Oldenlandia complex</taxon>
        <taxon>Oldenlandia</taxon>
    </lineage>
</organism>